<reference evidence="1" key="2">
    <citation type="journal article" date="2015" name="Fish Shellfish Immunol.">
        <title>Early steps in the European eel (Anguilla anguilla)-Vibrio vulnificus interaction in the gills: Role of the RtxA13 toxin.</title>
        <authorList>
            <person name="Callol A."/>
            <person name="Pajuelo D."/>
            <person name="Ebbesson L."/>
            <person name="Teles M."/>
            <person name="MacKenzie S."/>
            <person name="Amaro C."/>
        </authorList>
    </citation>
    <scope>NUCLEOTIDE SEQUENCE</scope>
</reference>
<proteinExistence type="predicted"/>
<name>A0A0E9REA3_ANGAN</name>
<evidence type="ECO:0000313" key="1">
    <source>
        <dbReference type="EMBL" id="JAH27409.1"/>
    </source>
</evidence>
<organism evidence="1">
    <name type="scientific">Anguilla anguilla</name>
    <name type="common">European freshwater eel</name>
    <name type="synonym">Muraena anguilla</name>
    <dbReference type="NCBI Taxonomy" id="7936"/>
    <lineage>
        <taxon>Eukaryota</taxon>
        <taxon>Metazoa</taxon>
        <taxon>Chordata</taxon>
        <taxon>Craniata</taxon>
        <taxon>Vertebrata</taxon>
        <taxon>Euteleostomi</taxon>
        <taxon>Actinopterygii</taxon>
        <taxon>Neopterygii</taxon>
        <taxon>Teleostei</taxon>
        <taxon>Anguilliformes</taxon>
        <taxon>Anguillidae</taxon>
        <taxon>Anguilla</taxon>
    </lineage>
</organism>
<dbReference type="EMBL" id="GBXM01081168">
    <property type="protein sequence ID" value="JAH27409.1"/>
    <property type="molecule type" value="Transcribed_RNA"/>
</dbReference>
<sequence>MCRFPRRHKKFPTLMQKKTHCDNWKIVFMKKM</sequence>
<dbReference type="AlphaFoldDB" id="A0A0E9REA3"/>
<accession>A0A0E9REA3</accession>
<reference evidence="1" key="1">
    <citation type="submission" date="2014-11" db="EMBL/GenBank/DDBJ databases">
        <authorList>
            <person name="Amaro Gonzalez C."/>
        </authorList>
    </citation>
    <scope>NUCLEOTIDE SEQUENCE</scope>
</reference>
<protein>
    <submittedName>
        <fullName evidence="1">Uncharacterized protein</fullName>
    </submittedName>
</protein>